<dbReference type="PANTHER" id="PTHR10949:SF0">
    <property type="entry name" value="LIPOYL SYNTHASE, MITOCHONDRIAL"/>
    <property type="match status" value="1"/>
</dbReference>
<feature type="binding site" evidence="10">
    <location>
        <position position="393"/>
    </location>
    <ligand>
        <name>[4Fe-4S] cluster</name>
        <dbReference type="ChEBI" id="CHEBI:49883"/>
        <label>1</label>
    </ligand>
</feature>
<dbReference type="PROSITE" id="PS51918">
    <property type="entry name" value="RADICAL_SAM"/>
    <property type="match status" value="1"/>
</dbReference>
<dbReference type="GO" id="GO:0005739">
    <property type="term" value="C:mitochondrion"/>
    <property type="evidence" value="ECO:0007669"/>
    <property type="project" value="UniProtKB-SubCell"/>
</dbReference>
<dbReference type="InterPro" id="IPR003698">
    <property type="entry name" value="Lipoyl_synth"/>
</dbReference>
<keyword evidence="5 10" id="KW-0479">Metal-binding</keyword>
<evidence type="ECO:0000256" key="11">
    <source>
        <dbReference type="SAM" id="MobiDB-lite"/>
    </source>
</evidence>
<evidence type="ECO:0000256" key="10">
    <source>
        <dbReference type="HAMAP-Rule" id="MF_03123"/>
    </source>
</evidence>
<dbReference type="SMART" id="SM00729">
    <property type="entry name" value="Elp3"/>
    <property type="match status" value="1"/>
</dbReference>
<evidence type="ECO:0000256" key="6">
    <source>
        <dbReference type="ARBA" id="ARBA00023004"/>
    </source>
</evidence>
<evidence type="ECO:0000313" key="14">
    <source>
        <dbReference type="Proteomes" id="UP001162090"/>
    </source>
</evidence>
<dbReference type="Proteomes" id="UP001162090">
    <property type="component" value="Chromosome 8"/>
</dbReference>
<keyword evidence="6 10" id="KW-0408">Iron</keyword>
<dbReference type="HAMAP" id="MF_00206">
    <property type="entry name" value="Lipoyl_synth"/>
    <property type="match status" value="1"/>
</dbReference>
<evidence type="ECO:0000256" key="2">
    <source>
        <dbReference type="ARBA" id="ARBA00022485"/>
    </source>
</evidence>
<dbReference type="InterPro" id="IPR007197">
    <property type="entry name" value="rSAM"/>
</dbReference>
<dbReference type="GO" id="GO:0046872">
    <property type="term" value="F:metal ion binding"/>
    <property type="evidence" value="ECO:0007669"/>
    <property type="project" value="UniProtKB-KW"/>
</dbReference>
<evidence type="ECO:0000256" key="9">
    <source>
        <dbReference type="ARBA" id="ARBA00047326"/>
    </source>
</evidence>
<evidence type="ECO:0000256" key="1">
    <source>
        <dbReference type="ARBA" id="ARBA00004173"/>
    </source>
</evidence>
<evidence type="ECO:0000313" key="13">
    <source>
        <dbReference type="EMBL" id="CAI4064359.1"/>
    </source>
</evidence>
<keyword evidence="2 10" id="KW-0004">4Fe-4S</keyword>
<feature type="binding site" evidence="10">
    <location>
        <position position="152"/>
    </location>
    <ligand>
        <name>[4Fe-4S] cluster</name>
        <dbReference type="ChEBI" id="CHEBI:49883"/>
        <label>1</label>
    </ligand>
</feature>
<comment type="pathway">
    <text evidence="10">Protein modification; protein lipoylation via endogenous pathway; protein N(6)-(lipoyl)lysine from octanoyl-[acyl-carrier-protein]: step 2/2.</text>
</comment>
<comment type="function">
    <text evidence="10">Catalyzes the radical-mediated insertion of two sulfur atoms into the C-6 and C-8 positions of the octanoyl moiety bound to the lipoyl domains of lipoate-dependent enzymes, thereby converting the octanoylated domains into lipoylated derivatives.</text>
</comment>
<dbReference type="EMBL" id="OX365919">
    <property type="protein sequence ID" value="CAI4064359.1"/>
    <property type="molecule type" value="Genomic_DNA"/>
</dbReference>
<evidence type="ECO:0000259" key="12">
    <source>
        <dbReference type="PROSITE" id="PS51918"/>
    </source>
</evidence>
<reference evidence="13" key="1">
    <citation type="submission" date="2022-10" db="EMBL/GenBank/DDBJ databases">
        <authorList>
            <person name="Byrne P K."/>
        </authorList>
    </citation>
    <scope>NUCLEOTIDE SEQUENCE</scope>
    <source>
        <strain evidence="13">CBS7001</strain>
    </source>
</reference>
<protein>
    <recommendedName>
        <fullName evidence="10">Lipoyl synthase, mitochondrial</fullName>
        <ecNumber evidence="10">2.8.1.8</ecNumber>
    </recommendedName>
    <alternativeName>
        <fullName evidence="10">Lipoate synthase</fullName>
        <shortName evidence="10">LS</shortName>
        <shortName evidence="10">Lip-syn</shortName>
    </alternativeName>
    <alternativeName>
        <fullName evidence="10">Lipoic acid synthase</fullName>
    </alternativeName>
</protein>
<sequence>MYKSSARVLCVERYARWLSSSIRNGTSATPPIGSNELNNDSDRANARSAADVEGVANRLSAASPARKSRDNRRRITEFKDALNLGPSFADFVSGKASGMILDPLEKARQNTEEAKKLPRWLKVPIPKGTNYHKLKGDVKELKLSTVCEEARCPNIGECWGGKDKSKATATIMLLGDTCTRGCRFCSVKTNRAPSKPDPMEPENTAEAIKRWGLGYVVLTTVDRDDLIDGGANHLAETVRKIKQKAPKTLVETLSGDFRGDLKMVDIMAQCGLDVYAHNLETVEALTPHVRDRRATYRQSLSVLERAKMTVPTLLTKTSIMLGLGETDEQIIQTMRDLRDIECDVVTFGQYMRPTKRHMKVVEYVRPEKFDYWKEKALEMGFLYCASGPLVRSSYKAGEAFIENVLNKRNKN</sequence>
<dbReference type="FunFam" id="3.20.20.70:FF:000036">
    <property type="entry name" value="Lipoyl synthase, mitochondrial"/>
    <property type="match status" value="1"/>
</dbReference>
<comment type="subcellular location">
    <subcellularLocation>
        <location evidence="1 10">Mitochondrion</location>
    </subcellularLocation>
</comment>
<feature type="binding site" evidence="10">
    <location>
        <position position="185"/>
    </location>
    <ligand>
        <name>[4Fe-4S] cluster</name>
        <dbReference type="ChEBI" id="CHEBI:49883"/>
        <label>2</label>
        <note>4Fe-4S-S-AdoMet</note>
    </ligand>
</feature>
<dbReference type="GO" id="GO:0016992">
    <property type="term" value="F:lipoate synthase activity"/>
    <property type="evidence" value="ECO:0007669"/>
    <property type="project" value="UniProtKB-UniRule"/>
</dbReference>
<dbReference type="InterPro" id="IPR013785">
    <property type="entry name" value="Aldolase_TIM"/>
</dbReference>
<evidence type="ECO:0000256" key="7">
    <source>
        <dbReference type="ARBA" id="ARBA00023014"/>
    </source>
</evidence>
<dbReference type="GO" id="GO:0009249">
    <property type="term" value="P:protein lipoylation"/>
    <property type="evidence" value="ECO:0007669"/>
    <property type="project" value="UniProtKB-UniRule"/>
</dbReference>
<comment type="cofactor">
    <cofactor evidence="10">
        <name>[4Fe-4S] cluster</name>
        <dbReference type="ChEBI" id="CHEBI:49883"/>
    </cofactor>
    <text evidence="10">Binds 2 [4Fe-4S] clusters per subunit. One cluster is coordinated with 3 cysteines and an exchangeable S-adenosyl-L-methionine.</text>
</comment>
<keyword evidence="3 10" id="KW-0808">Transferase</keyword>
<keyword evidence="8 10" id="KW-0496">Mitochondrion</keyword>
<dbReference type="GO" id="GO:0051539">
    <property type="term" value="F:4 iron, 4 sulfur cluster binding"/>
    <property type="evidence" value="ECO:0007669"/>
    <property type="project" value="UniProtKB-UniRule"/>
</dbReference>
<dbReference type="Pfam" id="PF16881">
    <property type="entry name" value="LIAS_N"/>
    <property type="match status" value="1"/>
</dbReference>
<dbReference type="SFLD" id="SFLDS00029">
    <property type="entry name" value="Radical_SAM"/>
    <property type="match status" value="1"/>
</dbReference>
<proteinExistence type="inferred from homology"/>
<comment type="similarity">
    <text evidence="10">Belongs to the radical SAM superfamily. Lipoyl synthase family.</text>
</comment>
<organism evidence="13 14">
    <name type="scientific">Saccharomyces uvarum</name>
    <name type="common">Yeast</name>
    <name type="synonym">Saccharomyces bayanus var. uvarum</name>
    <dbReference type="NCBI Taxonomy" id="230603"/>
    <lineage>
        <taxon>Eukaryota</taxon>
        <taxon>Fungi</taxon>
        <taxon>Dikarya</taxon>
        <taxon>Ascomycota</taxon>
        <taxon>Saccharomycotina</taxon>
        <taxon>Saccharomycetes</taxon>
        <taxon>Saccharomycetales</taxon>
        <taxon>Saccharomycetaceae</taxon>
        <taxon>Saccharomyces</taxon>
    </lineage>
</organism>
<feature type="binding site" evidence="10">
    <location>
        <position position="147"/>
    </location>
    <ligand>
        <name>[4Fe-4S] cluster</name>
        <dbReference type="ChEBI" id="CHEBI:49883"/>
        <label>1</label>
    </ligand>
</feature>
<feature type="region of interest" description="Disordered" evidence="11">
    <location>
        <begin position="25"/>
        <end position="71"/>
    </location>
</feature>
<feature type="binding site" evidence="10">
    <location>
        <position position="182"/>
    </location>
    <ligand>
        <name>[4Fe-4S] cluster</name>
        <dbReference type="ChEBI" id="CHEBI:49883"/>
        <label>2</label>
        <note>4Fe-4S-S-AdoMet</note>
    </ligand>
</feature>
<accession>A0AA35JK85</accession>
<feature type="binding site" evidence="10">
    <location>
        <position position="158"/>
    </location>
    <ligand>
        <name>[4Fe-4S] cluster</name>
        <dbReference type="ChEBI" id="CHEBI:49883"/>
        <label>1</label>
    </ligand>
</feature>
<gene>
    <name evidence="13" type="primary">SUVC08G2290</name>
    <name evidence="10" type="synonym">LIP5</name>
    <name evidence="13" type="ORF">SUVC_08G2290</name>
</gene>
<dbReference type="PANTHER" id="PTHR10949">
    <property type="entry name" value="LIPOYL SYNTHASE"/>
    <property type="match status" value="1"/>
</dbReference>
<dbReference type="NCBIfam" id="NF004019">
    <property type="entry name" value="PRK05481.1"/>
    <property type="match status" value="1"/>
</dbReference>
<dbReference type="NCBIfam" id="NF009544">
    <property type="entry name" value="PRK12928.1"/>
    <property type="match status" value="1"/>
</dbReference>
<dbReference type="InterPro" id="IPR031691">
    <property type="entry name" value="LIAS_N"/>
</dbReference>
<name>A0AA35JK85_SACUV</name>
<dbReference type="SFLD" id="SFLDG01058">
    <property type="entry name" value="lipoyl_synthase_like"/>
    <property type="match status" value="1"/>
</dbReference>
<keyword evidence="4 10" id="KW-0949">S-adenosyl-L-methionine</keyword>
<dbReference type="SFLD" id="SFLDF00271">
    <property type="entry name" value="lipoyl_synthase"/>
    <property type="match status" value="1"/>
</dbReference>
<dbReference type="NCBIfam" id="TIGR00510">
    <property type="entry name" value="lipA"/>
    <property type="match status" value="1"/>
</dbReference>
<keyword evidence="7 10" id="KW-0411">Iron-sulfur</keyword>
<dbReference type="CDD" id="cd01335">
    <property type="entry name" value="Radical_SAM"/>
    <property type="match status" value="1"/>
</dbReference>
<evidence type="ECO:0000256" key="5">
    <source>
        <dbReference type="ARBA" id="ARBA00022723"/>
    </source>
</evidence>
<evidence type="ECO:0000256" key="8">
    <source>
        <dbReference type="ARBA" id="ARBA00023128"/>
    </source>
</evidence>
<dbReference type="EC" id="2.8.1.8" evidence="10"/>
<feature type="domain" description="Radical SAM core" evidence="12">
    <location>
        <begin position="161"/>
        <end position="382"/>
    </location>
</feature>
<dbReference type="InterPro" id="IPR006638">
    <property type="entry name" value="Elp3/MiaA/NifB-like_rSAM"/>
</dbReference>
<comment type="catalytic activity">
    <reaction evidence="9 10">
        <text>[[Fe-S] cluster scaffold protein carrying a second [4Fe-4S](2+) cluster] + N(6)-octanoyl-L-lysyl-[protein] + 2 oxidized [2Fe-2S]-[ferredoxin] + 2 S-adenosyl-L-methionine + 4 H(+) = [[Fe-S] cluster scaffold protein] + N(6)-[(R)-dihydrolipoyl]-L-lysyl-[protein] + 4 Fe(3+) + 2 hydrogen sulfide + 2 5'-deoxyadenosine + 2 L-methionine + 2 reduced [2Fe-2S]-[ferredoxin]</text>
        <dbReference type="Rhea" id="RHEA:16585"/>
        <dbReference type="Rhea" id="RHEA-COMP:9928"/>
        <dbReference type="Rhea" id="RHEA-COMP:10000"/>
        <dbReference type="Rhea" id="RHEA-COMP:10001"/>
        <dbReference type="Rhea" id="RHEA-COMP:10475"/>
        <dbReference type="Rhea" id="RHEA-COMP:14568"/>
        <dbReference type="Rhea" id="RHEA-COMP:14569"/>
        <dbReference type="ChEBI" id="CHEBI:15378"/>
        <dbReference type="ChEBI" id="CHEBI:17319"/>
        <dbReference type="ChEBI" id="CHEBI:29034"/>
        <dbReference type="ChEBI" id="CHEBI:29919"/>
        <dbReference type="ChEBI" id="CHEBI:33722"/>
        <dbReference type="ChEBI" id="CHEBI:33737"/>
        <dbReference type="ChEBI" id="CHEBI:33738"/>
        <dbReference type="ChEBI" id="CHEBI:57844"/>
        <dbReference type="ChEBI" id="CHEBI:59789"/>
        <dbReference type="ChEBI" id="CHEBI:78809"/>
        <dbReference type="ChEBI" id="CHEBI:83100"/>
        <dbReference type="EC" id="2.8.1.8"/>
    </reaction>
</comment>
<dbReference type="Pfam" id="PF04055">
    <property type="entry name" value="Radical_SAM"/>
    <property type="match status" value="1"/>
</dbReference>
<dbReference type="SUPFAM" id="SSF102114">
    <property type="entry name" value="Radical SAM enzymes"/>
    <property type="match status" value="1"/>
</dbReference>
<evidence type="ECO:0000256" key="3">
    <source>
        <dbReference type="ARBA" id="ARBA00022679"/>
    </source>
</evidence>
<dbReference type="AlphaFoldDB" id="A0AA35JK85"/>
<dbReference type="Gene3D" id="3.20.20.70">
    <property type="entry name" value="Aldolase class I"/>
    <property type="match status" value="1"/>
</dbReference>
<evidence type="ECO:0000256" key="4">
    <source>
        <dbReference type="ARBA" id="ARBA00022691"/>
    </source>
</evidence>
<dbReference type="InterPro" id="IPR058240">
    <property type="entry name" value="rSAM_sf"/>
</dbReference>
<feature type="binding site" evidence="10">
    <location>
        <position position="178"/>
    </location>
    <ligand>
        <name>[4Fe-4S] cluster</name>
        <dbReference type="ChEBI" id="CHEBI:49883"/>
        <label>2</label>
        <note>4Fe-4S-S-AdoMet</note>
    </ligand>
</feature>